<dbReference type="RefSeq" id="WP_146951486.1">
    <property type="nucleotide sequence ID" value="NZ_BAABBJ010000005.1"/>
</dbReference>
<dbReference type="EMBL" id="BKAL01000001">
    <property type="protein sequence ID" value="GEP67748.1"/>
    <property type="molecule type" value="Genomic_DNA"/>
</dbReference>
<keyword evidence="3" id="KW-1185">Reference proteome</keyword>
<gene>
    <name evidence="2" type="ORF">CSO01_04630</name>
</gene>
<sequence>MSWHSTDGADGTDRSTGVRWADDDHLGEDLAAALADGPLYERVVGSAQTAFRAHRGMLAAREDLDLDLLLLSLVYDSSESPQASGVRDRTGGSSRVLAFQGNDLGVEVEVEATSIEGQLIPPRPGRISLQSPDAVVTTLETDAVGYFRIDVRPQGPLRLVCDSIDGTCVTQWLPW</sequence>
<dbReference type="AlphaFoldDB" id="A0A512P970"/>
<evidence type="ECO:0000256" key="1">
    <source>
        <dbReference type="SAM" id="MobiDB-lite"/>
    </source>
</evidence>
<accession>A0A512P970</accession>
<evidence type="ECO:0000313" key="2">
    <source>
        <dbReference type="EMBL" id="GEP67748.1"/>
    </source>
</evidence>
<dbReference type="OrthoDB" id="5193241at2"/>
<evidence type="ECO:0000313" key="3">
    <source>
        <dbReference type="Proteomes" id="UP000321798"/>
    </source>
</evidence>
<dbReference type="Proteomes" id="UP000321798">
    <property type="component" value="Unassembled WGS sequence"/>
</dbReference>
<name>A0A512P970_9CELL</name>
<feature type="region of interest" description="Disordered" evidence="1">
    <location>
        <begin position="1"/>
        <end position="20"/>
    </location>
</feature>
<comment type="caution">
    <text evidence="2">The sequence shown here is derived from an EMBL/GenBank/DDBJ whole genome shotgun (WGS) entry which is preliminary data.</text>
</comment>
<proteinExistence type="predicted"/>
<reference evidence="2 3" key="1">
    <citation type="submission" date="2019-07" db="EMBL/GenBank/DDBJ databases">
        <title>Whole genome shotgun sequence of Cellulomonas soli NBRC 109434.</title>
        <authorList>
            <person name="Hosoyama A."/>
            <person name="Uohara A."/>
            <person name="Ohji S."/>
            <person name="Ichikawa N."/>
        </authorList>
    </citation>
    <scope>NUCLEOTIDE SEQUENCE [LARGE SCALE GENOMIC DNA]</scope>
    <source>
        <strain evidence="2 3">NBRC 109434</strain>
    </source>
</reference>
<organism evidence="2 3">
    <name type="scientific">Cellulomonas soli</name>
    <dbReference type="NCBI Taxonomy" id="931535"/>
    <lineage>
        <taxon>Bacteria</taxon>
        <taxon>Bacillati</taxon>
        <taxon>Actinomycetota</taxon>
        <taxon>Actinomycetes</taxon>
        <taxon>Micrococcales</taxon>
        <taxon>Cellulomonadaceae</taxon>
        <taxon>Cellulomonas</taxon>
    </lineage>
</organism>
<protein>
    <submittedName>
        <fullName evidence="2">Uncharacterized protein</fullName>
    </submittedName>
</protein>